<evidence type="ECO:0000256" key="1">
    <source>
        <dbReference type="ARBA" id="ARBA00004245"/>
    </source>
</evidence>
<dbReference type="InterPro" id="IPR006789">
    <property type="entry name" value="ARPC5"/>
</dbReference>
<sequence length="155" mass="17493">MSWRTIDIDQYDEDAYTEDEILAEFETGLSAEQVTSATQTRSTDVRNMLTRGDLNNALTRALEEPPYGRHLETAKSESTKTVTEVLNLFRASDITTVVKSLGTEQQDVLMKYLYAGMGKPEQYNSSVLLTWHEKLTEVAGNGCIVRVMTDKRTVF</sequence>
<evidence type="ECO:0000256" key="7">
    <source>
        <dbReference type="RuleBase" id="RU004301"/>
    </source>
</evidence>
<keyword evidence="9" id="KW-1185">Reference proteome</keyword>
<evidence type="ECO:0000256" key="4">
    <source>
        <dbReference type="ARBA" id="ARBA00023212"/>
    </source>
</evidence>
<accession>A0A8H7QL61</accession>
<comment type="subcellular location">
    <subcellularLocation>
        <location evidence="1">Cytoplasm</location>
        <location evidence="1">Cytoskeleton</location>
    </subcellularLocation>
</comment>
<keyword evidence="3" id="KW-0963">Cytoplasm</keyword>
<comment type="caution">
    <text evidence="8">The sequence shown here is derived from an EMBL/GenBank/DDBJ whole genome shotgun (WGS) entry which is preliminary data.</text>
</comment>
<dbReference type="EMBL" id="JAEPRD010000191">
    <property type="protein sequence ID" value="KAG2194643.1"/>
    <property type="molecule type" value="Genomic_DNA"/>
</dbReference>
<dbReference type="GO" id="GO:0005885">
    <property type="term" value="C:Arp2/3 protein complex"/>
    <property type="evidence" value="ECO:0007669"/>
    <property type="project" value="InterPro"/>
</dbReference>
<evidence type="ECO:0000256" key="6">
    <source>
        <dbReference type="ARBA" id="ARBA00060329"/>
    </source>
</evidence>
<keyword evidence="4 7" id="KW-0206">Cytoskeleton</keyword>
<dbReference type="Proteomes" id="UP000603453">
    <property type="component" value="Unassembled WGS sequence"/>
</dbReference>
<dbReference type="Pfam" id="PF04699">
    <property type="entry name" value="P16-Arc"/>
    <property type="match status" value="1"/>
</dbReference>
<protein>
    <recommendedName>
        <fullName evidence="5 7">Actin-related protein 2/3 complex subunit 5</fullName>
    </recommendedName>
</protein>
<comment type="function">
    <text evidence="7">Functions as component of the Arp2/3 complex which is involved in regulation of actin polymerization and together with an activating nucleation-promoting factor (NPF) mediates the formation of branched actin networks. Arp2/3 complex plays a critical role in the control of cell morphogenesis via the modulation of cell polarity development.</text>
</comment>
<dbReference type="GO" id="GO:0044396">
    <property type="term" value="P:actin cortical patch organization"/>
    <property type="evidence" value="ECO:0007669"/>
    <property type="project" value="UniProtKB-ARBA"/>
</dbReference>
<dbReference type="PANTHER" id="PTHR12644">
    <property type="entry name" value="ARP2/3 COMPLEX 16 KD SUBUNIT P16-ARC"/>
    <property type="match status" value="1"/>
</dbReference>
<evidence type="ECO:0000313" key="9">
    <source>
        <dbReference type="Proteomes" id="UP000603453"/>
    </source>
</evidence>
<comment type="similarity">
    <text evidence="2 7">Belongs to the ARPC5 family.</text>
</comment>
<dbReference type="GO" id="GO:0030833">
    <property type="term" value="P:regulation of actin filament polymerization"/>
    <property type="evidence" value="ECO:0007669"/>
    <property type="project" value="InterPro"/>
</dbReference>
<evidence type="ECO:0000256" key="3">
    <source>
        <dbReference type="ARBA" id="ARBA00022490"/>
    </source>
</evidence>
<dbReference type="Gene3D" id="1.25.40.190">
    <property type="entry name" value="Actin-related protein 2/3 complex subunit 5"/>
    <property type="match status" value="1"/>
</dbReference>
<gene>
    <name evidence="8" type="ORF">INT47_002327</name>
</gene>
<proteinExistence type="inferred from homology"/>
<dbReference type="AlphaFoldDB" id="A0A8H7QL61"/>
<dbReference type="FunFam" id="1.25.40.190:FF:000003">
    <property type="entry name" value="Actin-related protein 2/3 complex subunit 5"/>
    <property type="match status" value="1"/>
</dbReference>
<dbReference type="GO" id="GO:0034314">
    <property type="term" value="P:Arp2/3 complex-mediated actin nucleation"/>
    <property type="evidence" value="ECO:0007669"/>
    <property type="project" value="InterPro"/>
</dbReference>
<evidence type="ECO:0000256" key="5">
    <source>
        <dbReference type="ARBA" id="ARBA00040214"/>
    </source>
</evidence>
<dbReference type="SUPFAM" id="SSF69103">
    <property type="entry name" value="Arp2/3 complex 16 kDa subunit ARPC5"/>
    <property type="match status" value="1"/>
</dbReference>
<reference evidence="8" key="1">
    <citation type="submission" date="2020-12" db="EMBL/GenBank/DDBJ databases">
        <title>Metabolic potential, ecology and presence of endohyphal bacteria is reflected in genomic diversity of Mucoromycotina.</title>
        <authorList>
            <person name="Muszewska A."/>
            <person name="Okrasinska A."/>
            <person name="Steczkiewicz K."/>
            <person name="Drgas O."/>
            <person name="Orlowska M."/>
            <person name="Perlinska-Lenart U."/>
            <person name="Aleksandrzak-Piekarczyk T."/>
            <person name="Szatraj K."/>
            <person name="Zielenkiewicz U."/>
            <person name="Pilsyk S."/>
            <person name="Malc E."/>
            <person name="Mieczkowski P."/>
            <person name="Kruszewska J.S."/>
            <person name="Biernat P."/>
            <person name="Pawlowska J."/>
        </authorList>
    </citation>
    <scope>NUCLEOTIDE SEQUENCE</scope>
    <source>
        <strain evidence="8">WA0000017839</strain>
    </source>
</reference>
<dbReference type="PIRSF" id="PIRSF039096">
    <property type="entry name" value="p16-ARC"/>
    <property type="match status" value="1"/>
</dbReference>
<evidence type="ECO:0000313" key="8">
    <source>
        <dbReference type="EMBL" id="KAG2194643.1"/>
    </source>
</evidence>
<dbReference type="InterPro" id="IPR036743">
    <property type="entry name" value="ARPC5_sf"/>
</dbReference>
<name>A0A8H7QL61_9FUNG</name>
<comment type="function">
    <text evidence="6">Functions as a component of the Arp2/3 complex which is involved in regulation of actin polymerization and together with an activating nucleation-promoting factor (NPF) mediates the formation of branched actin networks.</text>
</comment>
<evidence type="ECO:0000256" key="2">
    <source>
        <dbReference type="ARBA" id="ARBA00006084"/>
    </source>
</evidence>
<dbReference type="OrthoDB" id="429520at2759"/>
<organism evidence="8 9">
    <name type="scientific">Mucor saturninus</name>
    <dbReference type="NCBI Taxonomy" id="64648"/>
    <lineage>
        <taxon>Eukaryota</taxon>
        <taxon>Fungi</taxon>
        <taxon>Fungi incertae sedis</taxon>
        <taxon>Mucoromycota</taxon>
        <taxon>Mucoromycotina</taxon>
        <taxon>Mucoromycetes</taxon>
        <taxon>Mucorales</taxon>
        <taxon>Mucorineae</taxon>
        <taxon>Mucoraceae</taxon>
        <taxon>Mucor</taxon>
    </lineage>
</organism>